<evidence type="ECO:0000256" key="4">
    <source>
        <dbReference type="ARBA" id="ARBA00022982"/>
    </source>
</evidence>
<dbReference type="GO" id="GO:0016020">
    <property type="term" value="C:membrane"/>
    <property type="evidence" value="ECO:0007669"/>
    <property type="project" value="InterPro"/>
</dbReference>
<keyword evidence="4" id="KW-0249">Electron transport</keyword>
<evidence type="ECO:0000256" key="1">
    <source>
        <dbReference type="ARBA" id="ARBA00022448"/>
    </source>
</evidence>
<feature type="binding site" description="axial binding residue" evidence="7">
    <location>
        <position position="98"/>
    </location>
    <ligand>
        <name>heme c</name>
        <dbReference type="ChEBI" id="CHEBI:61717"/>
    </ligand>
    <ligandPart>
        <name>Fe</name>
        <dbReference type="ChEBI" id="CHEBI:18248"/>
    </ligandPart>
</feature>
<dbReference type="GO" id="GO:0005506">
    <property type="term" value="F:iron ion binding"/>
    <property type="evidence" value="ECO:0007669"/>
    <property type="project" value="InterPro"/>
</dbReference>
<dbReference type="SUPFAM" id="SSF46626">
    <property type="entry name" value="Cytochrome c"/>
    <property type="match status" value="1"/>
</dbReference>
<dbReference type="InterPro" id="IPR051811">
    <property type="entry name" value="Cytochrome_c550/c551-like"/>
</dbReference>
<name>A0A923L6A4_9BACI</name>
<dbReference type="Gene3D" id="1.10.760.10">
    <property type="entry name" value="Cytochrome c-like domain"/>
    <property type="match status" value="1"/>
</dbReference>
<dbReference type="AlphaFoldDB" id="A0A923L6A4"/>
<sequence>MKRNPLIPFAMIAIVGVLAVIVISFVGNHQRTQIAEGDEGQADKVIMEDPEEIYETSCLHCHGADLSGGMGPALDAVGSELSLDEIKDIVTNGTEGGMPAQLGQLAEEEIAIISEWLSEKK</sequence>
<evidence type="ECO:0000256" key="2">
    <source>
        <dbReference type="ARBA" id="ARBA00022617"/>
    </source>
</evidence>
<dbReference type="PROSITE" id="PS51007">
    <property type="entry name" value="CYTC"/>
    <property type="match status" value="1"/>
</dbReference>
<keyword evidence="11" id="KW-1185">Reference proteome</keyword>
<dbReference type="Proteomes" id="UP000637359">
    <property type="component" value="Unassembled WGS sequence"/>
</dbReference>
<dbReference type="GO" id="GO:0020037">
    <property type="term" value="F:heme binding"/>
    <property type="evidence" value="ECO:0007669"/>
    <property type="project" value="InterPro"/>
</dbReference>
<dbReference type="InterPro" id="IPR036909">
    <property type="entry name" value="Cyt_c-like_dom_sf"/>
</dbReference>
<protein>
    <submittedName>
        <fullName evidence="10">Cytochrome c</fullName>
    </submittedName>
</protein>
<keyword evidence="8" id="KW-0812">Transmembrane</keyword>
<evidence type="ECO:0000313" key="10">
    <source>
        <dbReference type="EMBL" id="MBC5637231.1"/>
    </source>
</evidence>
<gene>
    <name evidence="10" type="ORF">H8S33_10490</name>
</gene>
<evidence type="ECO:0000259" key="9">
    <source>
        <dbReference type="PROSITE" id="PS51007"/>
    </source>
</evidence>
<reference evidence="10" key="1">
    <citation type="submission" date="2020-08" db="EMBL/GenBank/DDBJ databases">
        <title>Genome public.</title>
        <authorList>
            <person name="Liu C."/>
            <person name="Sun Q."/>
        </authorList>
    </citation>
    <scope>NUCLEOTIDE SEQUENCE</scope>
    <source>
        <strain evidence="10">BX22</strain>
    </source>
</reference>
<evidence type="ECO:0000256" key="3">
    <source>
        <dbReference type="ARBA" id="ARBA00022723"/>
    </source>
</evidence>
<dbReference type="PANTHER" id="PTHR37823">
    <property type="entry name" value="CYTOCHROME C-553-LIKE"/>
    <property type="match status" value="1"/>
</dbReference>
<dbReference type="PIRSF" id="PIRSF000025">
    <property type="entry name" value="Cytc_Bsub_c550"/>
    <property type="match status" value="1"/>
</dbReference>
<keyword evidence="3 7" id="KW-0479">Metal-binding</keyword>
<dbReference type="PANTHER" id="PTHR37823:SF4">
    <property type="entry name" value="MENAQUINOL-CYTOCHROME C REDUCTASE CYTOCHROME B_C SUBUNIT"/>
    <property type="match status" value="1"/>
</dbReference>
<dbReference type="NCBIfam" id="NF045773">
    <property type="entry name" value="cytochro_C550"/>
    <property type="match status" value="1"/>
</dbReference>
<accession>A0A923L6A4</accession>
<evidence type="ECO:0000256" key="7">
    <source>
        <dbReference type="PIRSR" id="PIRSR000025-2"/>
    </source>
</evidence>
<feature type="transmembrane region" description="Helical" evidence="8">
    <location>
        <begin position="6"/>
        <end position="26"/>
    </location>
</feature>
<dbReference type="RefSeq" id="WP_186869934.1">
    <property type="nucleotide sequence ID" value="NZ_JACOOL010000006.1"/>
</dbReference>
<dbReference type="EMBL" id="JACOOL010000006">
    <property type="protein sequence ID" value="MBC5637231.1"/>
    <property type="molecule type" value="Genomic_DNA"/>
</dbReference>
<keyword evidence="1" id="KW-0813">Transport</keyword>
<keyword evidence="5 7" id="KW-0408">Iron</keyword>
<keyword evidence="2 6" id="KW-0349">Heme</keyword>
<proteinExistence type="predicted"/>
<evidence type="ECO:0000256" key="5">
    <source>
        <dbReference type="ARBA" id="ARBA00023004"/>
    </source>
</evidence>
<evidence type="ECO:0000256" key="6">
    <source>
        <dbReference type="PIRSR" id="PIRSR000025-1"/>
    </source>
</evidence>
<keyword evidence="8" id="KW-1133">Transmembrane helix</keyword>
<dbReference type="InterPro" id="IPR009056">
    <property type="entry name" value="Cyt_c-like_dom"/>
</dbReference>
<keyword evidence="8" id="KW-0472">Membrane</keyword>
<organism evidence="10 11">
    <name type="scientific">Ornithinibacillus hominis</name>
    <dbReference type="NCBI Taxonomy" id="2763055"/>
    <lineage>
        <taxon>Bacteria</taxon>
        <taxon>Bacillati</taxon>
        <taxon>Bacillota</taxon>
        <taxon>Bacilli</taxon>
        <taxon>Bacillales</taxon>
        <taxon>Bacillaceae</taxon>
        <taxon>Ornithinibacillus</taxon>
    </lineage>
</organism>
<feature type="domain" description="Cytochrome c" evidence="9">
    <location>
        <begin position="45"/>
        <end position="121"/>
    </location>
</feature>
<feature type="binding site" description="covalent" evidence="6">
    <location>
        <position position="61"/>
    </location>
    <ligand>
        <name>heme c</name>
        <dbReference type="ChEBI" id="CHEBI:61717"/>
    </ligand>
</feature>
<evidence type="ECO:0000313" key="11">
    <source>
        <dbReference type="Proteomes" id="UP000637359"/>
    </source>
</evidence>
<feature type="binding site" description="axial binding residue" evidence="7">
    <location>
        <position position="62"/>
    </location>
    <ligand>
        <name>heme c</name>
        <dbReference type="ChEBI" id="CHEBI:61717"/>
    </ligand>
    <ligandPart>
        <name>Fe</name>
        <dbReference type="ChEBI" id="CHEBI:18248"/>
    </ligandPart>
</feature>
<dbReference type="InterPro" id="IPR012218">
    <property type="entry name" value="Cyt_c_BACSU-c550-type"/>
</dbReference>
<comment type="caution">
    <text evidence="10">The sequence shown here is derived from an EMBL/GenBank/DDBJ whole genome shotgun (WGS) entry which is preliminary data.</text>
</comment>
<feature type="binding site" description="covalent" evidence="6">
    <location>
        <position position="58"/>
    </location>
    <ligand>
        <name>heme c</name>
        <dbReference type="ChEBI" id="CHEBI:61717"/>
    </ligand>
</feature>
<comment type="PTM">
    <text evidence="6">Binds 1 heme c group covalently per subunit.</text>
</comment>
<evidence type="ECO:0000256" key="8">
    <source>
        <dbReference type="SAM" id="Phobius"/>
    </source>
</evidence>
<dbReference type="InterPro" id="IPR054780">
    <property type="entry name" value="Cytochro_C550_firm"/>
</dbReference>
<dbReference type="Pfam" id="PF13442">
    <property type="entry name" value="Cytochrome_CBB3"/>
    <property type="match status" value="1"/>
</dbReference>
<dbReference type="GO" id="GO:0009055">
    <property type="term" value="F:electron transfer activity"/>
    <property type="evidence" value="ECO:0007669"/>
    <property type="project" value="InterPro"/>
</dbReference>